<comment type="similarity">
    <text evidence="2">Belongs to the ERF4 family.</text>
</comment>
<dbReference type="InterPro" id="IPR019383">
    <property type="entry name" value="Golgin_A_7/ERF4"/>
</dbReference>
<keyword evidence="6" id="KW-0472">Membrane</keyword>
<dbReference type="PANTHER" id="PTHR13254:SF0">
    <property type="entry name" value="GOLGIN SUBFAMILY A MEMBER 7_ERF4 DOMAIN-CONTAINING PROTEIN"/>
    <property type="match status" value="1"/>
</dbReference>
<dbReference type="GO" id="GO:0005789">
    <property type="term" value="C:endoplasmic reticulum membrane"/>
    <property type="evidence" value="ECO:0007669"/>
    <property type="project" value="UniProtKB-SubCell"/>
</dbReference>
<reference evidence="9 10" key="1">
    <citation type="journal article" date="2016" name="Proc. Natl. Acad. Sci. U.S.A.">
        <title>Comparative genomics of biotechnologically important yeasts.</title>
        <authorList>
            <person name="Riley R."/>
            <person name="Haridas S."/>
            <person name="Wolfe K.H."/>
            <person name="Lopes M.R."/>
            <person name="Hittinger C.T."/>
            <person name="Goeker M."/>
            <person name="Salamov A.A."/>
            <person name="Wisecaver J.H."/>
            <person name="Long T.M."/>
            <person name="Calvey C.H."/>
            <person name="Aerts A.L."/>
            <person name="Barry K.W."/>
            <person name="Choi C."/>
            <person name="Clum A."/>
            <person name="Coughlan A.Y."/>
            <person name="Deshpande S."/>
            <person name="Douglass A.P."/>
            <person name="Hanson S.J."/>
            <person name="Klenk H.-P."/>
            <person name="LaButti K.M."/>
            <person name="Lapidus A."/>
            <person name="Lindquist E.A."/>
            <person name="Lipzen A.M."/>
            <person name="Meier-Kolthoff J.P."/>
            <person name="Ohm R.A."/>
            <person name="Otillar R.P."/>
            <person name="Pangilinan J.L."/>
            <person name="Peng Y."/>
            <person name="Rokas A."/>
            <person name="Rosa C.A."/>
            <person name="Scheuner C."/>
            <person name="Sibirny A.A."/>
            <person name="Slot J.C."/>
            <person name="Stielow J.B."/>
            <person name="Sun H."/>
            <person name="Kurtzman C.P."/>
            <person name="Blackwell M."/>
            <person name="Grigoriev I.V."/>
            <person name="Jeffries T.W."/>
        </authorList>
    </citation>
    <scope>NUCLEOTIDE SEQUENCE [LARGE SCALE GENOMIC DNA]</scope>
    <source>
        <strain evidence="10">ATCC 58044 / CBS 1984 / NCYC 433 / NRRL Y-366-8</strain>
    </source>
</reference>
<dbReference type="EMBL" id="KV454212">
    <property type="protein sequence ID" value="ODQ58111.1"/>
    <property type="molecule type" value="Genomic_DNA"/>
</dbReference>
<dbReference type="STRING" id="683960.A0A1E3NY36"/>
<keyword evidence="5" id="KW-0256">Endoplasmic reticulum</keyword>
<name>A0A1E3NY36_WICAA</name>
<sequence>MFFSTFFLFKKSNIALSPKHFKESKQTTNEQLQRLQRRLAGSTTINHTETQQSTATATVKYDTTNTPINKGTDATNQNDHNEPQQDKLLFFNYHEYMVNNYTDLRTGFHDIHDQAVVITHFPNYSVPEDSELNKETRIVRIPRIFGVKGIVYPEYSTLLPGNEAAAIQESIGGESNENDDLIKEFIPKGIYEGQLFGTTSISPLSKYFDDDEFTELMTTINSKIRNCYSSYHFWNILEFLLDMLTFWLLSDIFKFQSKRLLDELEQFIVETNKELEPRGVKIISPRRTAYLSIDFQIPKPNL</sequence>
<evidence type="ECO:0000256" key="1">
    <source>
        <dbReference type="ARBA" id="ARBA00004406"/>
    </source>
</evidence>
<dbReference type="GO" id="GO:0006612">
    <property type="term" value="P:protein targeting to membrane"/>
    <property type="evidence" value="ECO:0007669"/>
    <property type="project" value="TreeGrafter"/>
</dbReference>
<evidence type="ECO:0000256" key="6">
    <source>
        <dbReference type="ARBA" id="ARBA00023136"/>
    </source>
</evidence>
<gene>
    <name evidence="9" type="ORF">WICANDRAFT_34562</name>
</gene>
<dbReference type="Pfam" id="PF10256">
    <property type="entry name" value="Erf4"/>
    <property type="match status" value="1"/>
</dbReference>
<organism evidence="9 10">
    <name type="scientific">Wickerhamomyces anomalus (strain ATCC 58044 / CBS 1984 / NCYC 433 / NRRL Y-366-8)</name>
    <name type="common">Yeast</name>
    <name type="synonym">Hansenula anomala</name>
    <dbReference type="NCBI Taxonomy" id="683960"/>
    <lineage>
        <taxon>Eukaryota</taxon>
        <taxon>Fungi</taxon>
        <taxon>Dikarya</taxon>
        <taxon>Ascomycota</taxon>
        <taxon>Saccharomycotina</taxon>
        <taxon>Saccharomycetes</taxon>
        <taxon>Phaffomycetales</taxon>
        <taxon>Wickerhamomycetaceae</taxon>
        <taxon>Wickerhamomyces</taxon>
    </lineage>
</organism>
<evidence type="ECO:0000256" key="7">
    <source>
        <dbReference type="SAM" id="MobiDB-lite"/>
    </source>
</evidence>
<evidence type="ECO:0000256" key="3">
    <source>
        <dbReference type="ARBA" id="ARBA00011396"/>
    </source>
</evidence>
<proteinExistence type="inferred from homology"/>
<evidence type="ECO:0000313" key="10">
    <source>
        <dbReference type="Proteomes" id="UP000094112"/>
    </source>
</evidence>
<evidence type="ECO:0000256" key="5">
    <source>
        <dbReference type="ARBA" id="ARBA00022824"/>
    </source>
</evidence>
<dbReference type="AlphaFoldDB" id="A0A1E3NY36"/>
<feature type="domain" description="Golgin subfamily A member 7/ERF4" evidence="8">
    <location>
        <begin position="138"/>
        <end position="294"/>
    </location>
</feature>
<feature type="compositionally biased region" description="Polar residues" evidence="7">
    <location>
        <begin position="62"/>
        <end position="78"/>
    </location>
</feature>
<feature type="region of interest" description="Disordered" evidence="7">
    <location>
        <begin position="62"/>
        <end position="82"/>
    </location>
</feature>
<accession>A0A1E3NY36</accession>
<dbReference type="InterPro" id="IPR051371">
    <property type="entry name" value="Ras_palmitoyltransferase"/>
</dbReference>
<evidence type="ECO:0000256" key="2">
    <source>
        <dbReference type="ARBA" id="ARBA00007732"/>
    </source>
</evidence>
<evidence type="ECO:0000256" key="4">
    <source>
        <dbReference type="ARBA" id="ARBA00018463"/>
    </source>
</evidence>
<comment type="subunit">
    <text evidence="3">Interacts with ERF2.</text>
</comment>
<dbReference type="OrthoDB" id="5377273at2759"/>
<dbReference type="RefSeq" id="XP_019037318.1">
    <property type="nucleotide sequence ID" value="XM_019182202.1"/>
</dbReference>
<protein>
    <recommendedName>
        <fullName evidence="4">Ras modification protein ERF4</fullName>
    </recommendedName>
</protein>
<dbReference type="GO" id="GO:0031211">
    <property type="term" value="C:endoplasmic reticulum palmitoyltransferase complex"/>
    <property type="evidence" value="ECO:0007669"/>
    <property type="project" value="TreeGrafter"/>
</dbReference>
<dbReference type="GeneID" id="30199448"/>
<dbReference type="PANTHER" id="PTHR13254">
    <property type="entry name" value="GOLGI AUTOANTIGEN, GOLGIN SUBFAMILY A, 7"/>
    <property type="match status" value="1"/>
</dbReference>
<keyword evidence="10" id="KW-1185">Reference proteome</keyword>
<dbReference type="Proteomes" id="UP000094112">
    <property type="component" value="Unassembled WGS sequence"/>
</dbReference>
<comment type="subcellular location">
    <subcellularLocation>
        <location evidence="1">Endoplasmic reticulum membrane</location>
        <topology evidence="1">Peripheral membrane protein</topology>
    </subcellularLocation>
</comment>
<evidence type="ECO:0000313" key="9">
    <source>
        <dbReference type="EMBL" id="ODQ58111.1"/>
    </source>
</evidence>
<evidence type="ECO:0000259" key="8">
    <source>
        <dbReference type="Pfam" id="PF10256"/>
    </source>
</evidence>